<protein>
    <submittedName>
        <fullName evidence="4">Putative aerotolerance-related exported protein BatC</fullName>
    </submittedName>
</protein>
<sequence length="225" mass="25904">MIRKLYILLCLAFVVLAATAQTDRQYIRKGNASFAAKKYGEAEVNYRKALAANGQNAIAAYDLGCAMQAQHKDSLAIQNYTLATENEANKVRRASAFHNLGTVFQGKKDYQKAVEAYKNALRNNPKHTNARYNLTQCMRLLKKQQQQQQQNKQQQKDDKKDKNKNKNNDKNKQQNPQDKKKEDDGMSKDNAEQMLNAAMQEEKATLQRLKEHMKQSPSRHLEKNW</sequence>
<feature type="repeat" description="TPR" evidence="1">
    <location>
        <begin position="94"/>
        <end position="127"/>
    </location>
</feature>
<evidence type="ECO:0000256" key="2">
    <source>
        <dbReference type="SAM" id="MobiDB-lite"/>
    </source>
</evidence>
<dbReference type="EMBL" id="AP014598">
    <property type="protein sequence ID" value="BAU18640.1"/>
    <property type="molecule type" value="Genomic_DNA"/>
</dbReference>
<dbReference type="InterPro" id="IPR019734">
    <property type="entry name" value="TPR_rpt"/>
</dbReference>
<dbReference type="RefSeq" id="WP_096408062.1">
    <property type="nucleotide sequence ID" value="NZ_AP014598.1"/>
</dbReference>
<evidence type="ECO:0000313" key="4">
    <source>
        <dbReference type="EMBL" id="BAU18640.1"/>
    </source>
</evidence>
<evidence type="ECO:0000256" key="3">
    <source>
        <dbReference type="SAM" id="SignalP"/>
    </source>
</evidence>
<keyword evidence="1" id="KW-0802">TPR repeat</keyword>
<dbReference type="STRING" id="28131.BWX40_10935"/>
<feature type="signal peptide" evidence="3">
    <location>
        <begin position="1"/>
        <end position="20"/>
    </location>
</feature>
<feature type="compositionally biased region" description="Low complexity" evidence="2">
    <location>
        <begin position="143"/>
        <end position="153"/>
    </location>
</feature>
<dbReference type="SMART" id="SM00028">
    <property type="entry name" value="TPR"/>
    <property type="match status" value="3"/>
</dbReference>
<dbReference type="Proteomes" id="UP000217431">
    <property type="component" value="Chromosome II"/>
</dbReference>
<evidence type="ECO:0000256" key="1">
    <source>
        <dbReference type="PROSITE-ProRule" id="PRU00339"/>
    </source>
</evidence>
<accession>A0A0T7ANP1</accession>
<name>A0A0T7ANP1_PREIN</name>
<organism evidence="4 5">
    <name type="scientific">Prevotella intermedia</name>
    <dbReference type="NCBI Taxonomy" id="28131"/>
    <lineage>
        <taxon>Bacteria</taxon>
        <taxon>Pseudomonadati</taxon>
        <taxon>Bacteroidota</taxon>
        <taxon>Bacteroidia</taxon>
        <taxon>Bacteroidales</taxon>
        <taxon>Prevotellaceae</taxon>
        <taxon>Prevotella</taxon>
    </lineage>
</organism>
<gene>
    <name evidence="4" type="primary">batC</name>
    <name evidence="4" type="ORF">PIOMA14_II_0135</name>
</gene>
<dbReference type="PROSITE" id="PS50293">
    <property type="entry name" value="TPR_REGION"/>
    <property type="match status" value="1"/>
</dbReference>
<dbReference type="InterPro" id="IPR011990">
    <property type="entry name" value="TPR-like_helical_dom_sf"/>
</dbReference>
<dbReference type="SUPFAM" id="SSF48452">
    <property type="entry name" value="TPR-like"/>
    <property type="match status" value="1"/>
</dbReference>
<dbReference type="Gene3D" id="1.25.40.10">
    <property type="entry name" value="Tetratricopeptide repeat domain"/>
    <property type="match status" value="1"/>
</dbReference>
<feature type="compositionally biased region" description="Basic and acidic residues" evidence="2">
    <location>
        <begin position="200"/>
        <end position="225"/>
    </location>
</feature>
<dbReference type="PROSITE" id="PS50005">
    <property type="entry name" value="TPR"/>
    <property type="match status" value="1"/>
</dbReference>
<feature type="chain" id="PRO_5006677942" evidence="3">
    <location>
        <begin position="21"/>
        <end position="225"/>
    </location>
</feature>
<keyword evidence="3" id="KW-0732">Signal</keyword>
<feature type="compositionally biased region" description="Basic and acidic residues" evidence="2">
    <location>
        <begin position="154"/>
        <end position="191"/>
    </location>
</feature>
<feature type="region of interest" description="Disordered" evidence="2">
    <location>
        <begin position="141"/>
        <end position="225"/>
    </location>
</feature>
<dbReference type="Pfam" id="PF00515">
    <property type="entry name" value="TPR_1"/>
    <property type="match status" value="1"/>
</dbReference>
<dbReference type="AlphaFoldDB" id="A0A0T7ANP1"/>
<reference evidence="4 5" key="1">
    <citation type="journal article" date="2016" name="DNA Res.">
        <title>The complete genome sequencing of Prevotella intermedia strain OMA14 and a subsequent fine-scale, intra-species genomic comparison reveal an unusual amplification of conjugative and mobile transposons and identify a novel Prevotella-lineage-specific repeat.</title>
        <authorList>
            <person name="Naito M."/>
            <person name="Ogura Y."/>
            <person name="Itoh T."/>
            <person name="Shoji M."/>
            <person name="Okamoto M."/>
            <person name="Hayashi T."/>
            <person name="Nakayama K."/>
        </authorList>
    </citation>
    <scope>NUCLEOTIDE SEQUENCE [LARGE SCALE GENOMIC DNA]</scope>
    <source>
        <strain evidence="4 5">OMA14</strain>
    </source>
</reference>
<evidence type="ECO:0000313" key="5">
    <source>
        <dbReference type="Proteomes" id="UP000217431"/>
    </source>
</evidence>
<proteinExistence type="predicted"/>